<dbReference type="AlphaFoldDB" id="A0A2J7RG16"/>
<comment type="caution">
    <text evidence="1">The sequence shown here is derived from an EMBL/GenBank/DDBJ whole genome shotgun (WGS) entry which is preliminary data.</text>
</comment>
<proteinExistence type="predicted"/>
<dbReference type="Proteomes" id="UP000235965">
    <property type="component" value="Unassembled WGS sequence"/>
</dbReference>
<dbReference type="OrthoDB" id="616263at2759"/>
<accession>A0A2J7RG16</accession>
<evidence type="ECO:0000313" key="1">
    <source>
        <dbReference type="EMBL" id="PNF39785.1"/>
    </source>
</evidence>
<dbReference type="InParanoid" id="A0A2J7RG16"/>
<evidence type="ECO:0008006" key="3">
    <source>
        <dbReference type="Google" id="ProtNLM"/>
    </source>
</evidence>
<dbReference type="EMBL" id="NEVH01004406">
    <property type="protein sequence ID" value="PNF39785.1"/>
    <property type="molecule type" value="Genomic_DNA"/>
</dbReference>
<evidence type="ECO:0000313" key="2">
    <source>
        <dbReference type="Proteomes" id="UP000235965"/>
    </source>
</evidence>
<sequence>EVKISNRLAALENLDDNVDINTAWETFRENIMISAREKFAHLLNECGIIEAYYCYQLHTKCYPVSISQVYNETVHHLFLGLKKDYGLRDIDTKIATAEQSTKMVSDIEVRMKEKCVIEFLTAKQIVPIDIHRHLLKVYRDNTVDVSTVIRWAVYFNSGKIEVHDKPRYGRPCSAATPHNEQRFI</sequence>
<keyword evidence="2" id="KW-1185">Reference proteome</keyword>
<gene>
    <name evidence="1" type="ORF">B7P43_G03494</name>
</gene>
<name>A0A2J7RG16_9NEOP</name>
<protein>
    <recommendedName>
        <fullName evidence="3">Mos1 transposase HTH domain-containing protein</fullName>
    </recommendedName>
</protein>
<organism evidence="1 2">
    <name type="scientific">Cryptotermes secundus</name>
    <dbReference type="NCBI Taxonomy" id="105785"/>
    <lineage>
        <taxon>Eukaryota</taxon>
        <taxon>Metazoa</taxon>
        <taxon>Ecdysozoa</taxon>
        <taxon>Arthropoda</taxon>
        <taxon>Hexapoda</taxon>
        <taxon>Insecta</taxon>
        <taxon>Pterygota</taxon>
        <taxon>Neoptera</taxon>
        <taxon>Polyneoptera</taxon>
        <taxon>Dictyoptera</taxon>
        <taxon>Blattodea</taxon>
        <taxon>Blattoidea</taxon>
        <taxon>Termitoidae</taxon>
        <taxon>Kalotermitidae</taxon>
        <taxon>Cryptotermitinae</taxon>
        <taxon>Cryptotermes</taxon>
    </lineage>
</organism>
<feature type="non-terminal residue" evidence="1">
    <location>
        <position position="1"/>
    </location>
</feature>
<reference evidence="1" key="1">
    <citation type="submission" date="2017-12" db="EMBL/GenBank/DDBJ databases">
        <title>Hemimetabolous genomes reveal molecular basis of termite eusociality.</title>
        <authorList>
            <person name="Harrison M.C."/>
            <person name="Jongepier E."/>
            <person name="Robertson H.M."/>
            <person name="Arning N."/>
            <person name="Bitard-Feildel T."/>
            <person name="Chao H."/>
            <person name="Childers C.P."/>
            <person name="Dinh H."/>
            <person name="Doddapaneni H."/>
            <person name="Dugan S."/>
            <person name="Gowin J."/>
            <person name="Greiner C."/>
            <person name="Han Y."/>
            <person name="Hu H."/>
            <person name="Hughes D.S.T."/>
            <person name="Huylmans A.-K."/>
            <person name="Kemena C."/>
            <person name="Kremer L.P.M."/>
            <person name="Lee S.L."/>
            <person name="Lopez-Ezquerra A."/>
            <person name="Mallet L."/>
            <person name="Monroy-Kuhn J.M."/>
            <person name="Moser A."/>
            <person name="Murali S.C."/>
            <person name="Muzny D.M."/>
            <person name="Otani S."/>
            <person name="Piulachs M.-D."/>
            <person name="Poelchau M."/>
            <person name="Qu J."/>
            <person name="Schaub F."/>
            <person name="Wada-Katsumata A."/>
            <person name="Worley K.C."/>
            <person name="Xie Q."/>
            <person name="Ylla G."/>
            <person name="Poulsen M."/>
            <person name="Gibbs R.A."/>
            <person name="Schal C."/>
            <person name="Richards S."/>
            <person name="Belles X."/>
            <person name="Korb J."/>
            <person name="Bornberg-Bauer E."/>
        </authorList>
    </citation>
    <scope>NUCLEOTIDE SEQUENCE [LARGE SCALE GENOMIC DNA]</scope>
    <source>
        <tissue evidence="1">Whole body</tissue>
    </source>
</reference>